<feature type="region of interest" description="Disordered" evidence="2">
    <location>
        <begin position="444"/>
        <end position="503"/>
    </location>
</feature>
<dbReference type="PANTHER" id="PTHR34778:SF2">
    <property type="entry name" value="OS02G0580700 PROTEIN"/>
    <property type="match status" value="1"/>
</dbReference>
<reference evidence="3" key="1">
    <citation type="submission" date="2020-06" db="EMBL/GenBank/DDBJ databases">
        <authorList>
            <person name="Li T."/>
            <person name="Hu X."/>
            <person name="Zhang T."/>
            <person name="Song X."/>
            <person name="Zhang H."/>
            <person name="Dai N."/>
            <person name="Sheng W."/>
            <person name="Hou X."/>
            <person name="Wei L."/>
        </authorList>
    </citation>
    <scope>NUCLEOTIDE SEQUENCE</scope>
    <source>
        <strain evidence="3">K16</strain>
        <tissue evidence="3">Leaf</tissue>
    </source>
</reference>
<evidence type="ECO:0000256" key="1">
    <source>
        <dbReference type="SAM" id="Coils"/>
    </source>
</evidence>
<dbReference type="Proteomes" id="UP001289374">
    <property type="component" value="Unassembled WGS sequence"/>
</dbReference>
<comment type="caution">
    <text evidence="3">The sequence shown here is derived from an EMBL/GenBank/DDBJ whole genome shotgun (WGS) entry which is preliminary data.</text>
</comment>
<evidence type="ECO:0000256" key="2">
    <source>
        <dbReference type="SAM" id="MobiDB-lite"/>
    </source>
</evidence>
<dbReference type="PANTHER" id="PTHR34778">
    <property type="entry name" value="OS02G0580700 PROTEIN"/>
    <property type="match status" value="1"/>
</dbReference>
<feature type="coiled-coil region" evidence="1">
    <location>
        <begin position="79"/>
        <end position="134"/>
    </location>
</feature>
<organism evidence="3 4">
    <name type="scientific">Sesamum angolense</name>
    <dbReference type="NCBI Taxonomy" id="2727404"/>
    <lineage>
        <taxon>Eukaryota</taxon>
        <taxon>Viridiplantae</taxon>
        <taxon>Streptophyta</taxon>
        <taxon>Embryophyta</taxon>
        <taxon>Tracheophyta</taxon>
        <taxon>Spermatophyta</taxon>
        <taxon>Magnoliopsida</taxon>
        <taxon>eudicotyledons</taxon>
        <taxon>Gunneridae</taxon>
        <taxon>Pentapetalae</taxon>
        <taxon>asterids</taxon>
        <taxon>lamiids</taxon>
        <taxon>Lamiales</taxon>
        <taxon>Pedaliaceae</taxon>
        <taxon>Sesamum</taxon>
    </lineage>
</organism>
<keyword evidence="1" id="KW-0175">Coiled coil</keyword>
<gene>
    <name evidence="3" type="ORF">Sango_0975900</name>
</gene>
<accession>A0AAE1WZ85</accession>
<sequence length="503" mass="56760">MEADEKLTALKKAYADVILSISKEAAKRVMGSERKSVRYQHELKVAKEEGVRMLLRLKQMMDSQAVVLFISPIFPTLQIGEAEAAASKQQKKIEELEAQLQEAEDIVSDLREELRELQTELERVKNENLQHVNDRCYSCSRNIPVDTRIYSYRSNEVLPPNDFSVASDVAVRNPSQRNECSKCYNKIVCTCAAYVRNRDLPSIILRGKEPGLYRNGCTQRILACERNLLDKDLCLSEVTNNVNDMKNGGEEEEEEGKSPSREAPTCGTKTLTELENKLLADIKLDGLESFPQKRKRAIRRRKAVIPLGGKRSYLFLKSDQVTQHSVTNDPVLVDDCAYCDEHPPKIGPRLFPDKAEPETQLGCAESSKDERNLVGICAEIKMHKDEGPNEKNVPLVEETGFSDNLPSPDCKLDAEDLEPNSPGISKERPSLFVGERVIKYTFQRKRKRQAPSISEVDVSLETEKKTGDGRNGRQELEQHKSSLLVDSSRDSRRLAQVARQVGE</sequence>
<name>A0AAE1WZ85_9LAMI</name>
<feature type="region of interest" description="Disordered" evidence="2">
    <location>
        <begin position="386"/>
        <end position="427"/>
    </location>
</feature>
<dbReference type="AlphaFoldDB" id="A0AAE1WZ85"/>
<feature type="region of interest" description="Disordered" evidence="2">
    <location>
        <begin position="244"/>
        <end position="266"/>
    </location>
</feature>
<protein>
    <submittedName>
        <fullName evidence="3">Uncharacterized protein</fullName>
    </submittedName>
</protein>
<proteinExistence type="predicted"/>
<keyword evidence="4" id="KW-1185">Reference proteome</keyword>
<reference evidence="3" key="2">
    <citation type="journal article" date="2024" name="Plant">
        <title>Genomic evolution and insights into agronomic trait innovations of Sesamum species.</title>
        <authorList>
            <person name="Miao H."/>
            <person name="Wang L."/>
            <person name="Qu L."/>
            <person name="Liu H."/>
            <person name="Sun Y."/>
            <person name="Le M."/>
            <person name="Wang Q."/>
            <person name="Wei S."/>
            <person name="Zheng Y."/>
            <person name="Lin W."/>
            <person name="Duan Y."/>
            <person name="Cao H."/>
            <person name="Xiong S."/>
            <person name="Wang X."/>
            <person name="Wei L."/>
            <person name="Li C."/>
            <person name="Ma Q."/>
            <person name="Ju M."/>
            <person name="Zhao R."/>
            <person name="Li G."/>
            <person name="Mu C."/>
            <person name="Tian Q."/>
            <person name="Mei H."/>
            <person name="Zhang T."/>
            <person name="Gao T."/>
            <person name="Zhang H."/>
        </authorList>
    </citation>
    <scope>NUCLEOTIDE SEQUENCE</scope>
    <source>
        <strain evidence="3">K16</strain>
    </source>
</reference>
<evidence type="ECO:0000313" key="4">
    <source>
        <dbReference type="Proteomes" id="UP001289374"/>
    </source>
</evidence>
<evidence type="ECO:0000313" key="3">
    <source>
        <dbReference type="EMBL" id="KAK4402352.1"/>
    </source>
</evidence>
<feature type="compositionally biased region" description="Basic and acidic residues" evidence="2">
    <location>
        <begin position="461"/>
        <end position="480"/>
    </location>
</feature>
<dbReference type="EMBL" id="JACGWL010000005">
    <property type="protein sequence ID" value="KAK4402352.1"/>
    <property type="molecule type" value="Genomic_DNA"/>
</dbReference>